<feature type="region of interest" description="Disordered" evidence="10">
    <location>
        <begin position="88"/>
        <end position="108"/>
    </location>
</feature>
<keyword evidence="9" id="KW-0539">Nucleus</keyword>
<evidence type="ECO:0000313" key="12">
    <source>
        <dbReference type="EMBL" id="KAJ6699287.1"/>
    </source>
</evidence>
<dbReference type="InterPro" id="IPR044811">
    <property type="entry name" value="DME/ROS1"/>
</dbReference>
<evidence type="ECO:0000256" key="3">
    <source>
        <dbReference type="ARBA" id="ARBA00005646"/>
    </source>
</evidence>
<protein>
    <submittedName>
        <fullName evidence="12">TRANSCRIPTIONAL ACTIVATOR DEMETER</fullName>
    </submittedName>
</protein>
<organism evidence="12 13">
    <name type="scientific">Salix purpurea</name>
    <name type="common">Purple osier willow</name>
    <dbReference type="NCBI Taxonomy" id="77065"/>
    <lineage>
        <taxon>Eukaryota</taxon>
        <taxon>Viridiplantae</taxon>
        <taxon>Streptophyta</taxon>
        <taxon>Embryophyta</taxon>
        <taxon>Tracheophyta</taxon>
        <taxon>Spermatophyta</taxon>
        <taxon>Magnoliopsida</taxon>
        <taxon>eudicotyledons</taxon>
        <taxon>Gunneridae</taxon>
        <taxon>Pentapetalae</taxon>
        <taxon>rosids</taxon>
        <taxon>fabids</taxon>
        <taxon>Malpighiales</taxon>
        <taxon>Salicaceae</taxon>
        <taxon>Saliceae</taxon>
        <taxon>Salix</taxon>
    </lineage>
</organism>
<dbReference type="PANTHER" id="PTHR46213">
    <property type="entry name" value="TRANSCRIPTIONAL ACTIVATOR DEMETER"/>
    <property type="match status" value="1"/>
</dbReference>
<evidence type="ECO:0000256" key="2">
    <source>
        <dbReference type="ARBA" id="ARBA00004123"/>
    </source>
</evidence>
<reference evidence="12" key="1">
    <citation type="submission" date="2022-11" db="EMBL/GenBank/DDBJ databases">
        <authorList>
            <person name="Hyden B.L."/>
            <person name="Feng K."/>
            <person name="Yates T."/>
            <person name="Jawdy S."/>
            <person name="Smart L.B."/>
            <person name="Muchero W."/>
        </authorList>
    </citation>
    <scope>NUCLEOTIDE SEQUENCE</scope>
    <source>
        <tissue evidence="12">Shoot tip</tissue>
    </source>
</reference>
<keyword evidence="8" id="KW-0238">DNA-binding</keyword>
<dbReference type="InterPro" id="IPR023170">
    <property type="entry name" value="HhH_base_excis_C"/>
</dbReference>
<proteinExistence type="inferred from homology"/>
<dbReference type="PANTHER" id="PTHR46213:SF13">
    <property type="entry name" value="DEMETER-LIKE PROTEIN 2-RELATED"/>
    <property type="match status" value="1"/>
</dbReference>
<dbReference type="GO" id="GO:0005634">
    <property type="term" value="C:nucleus"/>
    <property type="evidence" value="ECO:0007669"/>
    <property type="project" value="UniProtKB-SubCell"/>
</dbReference>
<keyword evidence="13" id="KW-1185">Reference proteome</keyword>
<feature type="compositionally biased region" description="Polar residues" evidence="10">
    <location>
        <begin position="88"/>
        <end position="99"/>
    </location>
</feature>
<dbReference type="GO" id="GO:0003906">
    <property type="term" value="F:DNA-(apurinic or apyrimidinic site) endonuclease activity"/>
    <property type="evidence" value="ECO:0007669"/>
    <property type="project" value="UniProtKB-ARBA"/>
</dbReference>
<dbReference type="GO" id="GO:0046872">
    <property type="term" value="F:metal ion binding"/>
    <property type="evidence" value="ECO:0007669"/>
    <property type="project" value="UniProtKB-KW"/>
</dbReference>
<keyword evidence="4" id="KW-0004">4Fe-4S</keyword>
<dbReference type="InterPro" id="IPR003651">
    <property type="entry name" value="Endonuclease3_FeS-loop_motif"/>
</dbReference>
<dbReference type="InterPro" id="IPR011257">
    <property type="entry name" value="DNA_glycosylase"/>
</dbReference>
<feature type="domain" description="HhH-GPD" evidence="11">
    <location>
        <begin position="124"/>
        <end position="293"/>
    </location>
</feature>
<dbReference type="OrthoDB" id="5607at2759"/>
<dbReference type="AlphaFoldDB" id="A0A9Q0T378"/>
<dbReference type="EMBL" id="JAPFFK010000017">
    <property type="protein sequence ID" value="KAJ6699287.1"/>
    <property type="molecule type" value="Genomic_DNA"/>
</dbReference>
<keyword evidence="5" id="KW-0479">Metal-binding</keyword>
<dbReference type="GO" id="GO:0141166">
    <property type="term" value="P:chromosomal 5-methylcytosine DNA demethylation pathway"/>
    <property type="evidence" value="ECO:0007669"/>
    <property type="project" value="InterPro"/>
</dbReference>
<dbReference type="InterPro" id="IPR003265">
    <property type="entry name" value="HhH-GPD_domain"/>
</dbReference>
<dbReference type="Proteomes" id="UP001151532">
    <property type="component" value="Chromosome 6"/>
</dbReference>
<comment type="cofactor">
    <cofactor evidence="1">
        <name>[4Fe-4S] cluster</name>
        <dbReference type="ChEBI" id="CHEBI:49883"/>
    </cofactor>
</comment>
<comment type="subcellular location">
    <subcellularLocation>
        <location evidence="2">Nucleus</location>
    </subcellularLocation>
</comment>
<dbReference type="SMART" id="SM00525">
    <property type="entry name" value="FES"/>
    <property type="match status" value="1"/>
</dbReference>
<dbReference type="SUPFAM" id="SSF48150">
    <property type="entry name" value="DNA-glycosylase"/>
    <property type="match status" value="1"/>
</dbReference>
<dbReference type="Gene3D" id="1.10.1670.10">
    <property type="entry name" value="Helix-hairpin-Helix base-excision DNA repair enzymes (C-terminal)"/>
    <property type="match status" value="1"/>
</dbReference>
<sequence>MSNNQSCINIQKDKHTSVQSTAMTIENPKVTDNSLIQMQNNYLQKNQYLQNLSGETTHITGSASAFDRQQKNPQKTTESEMIELGYSQSTELSEMNASTRKAKSRRVGNEIRDDVDWDALRKEAEANGKRERTENTMDSLDWEAVRCADVNEIANTIKERGMNNMLAERIKNLLNRLVREHGSIDLEWLRDIPPDKAKEYLLSIRGLGLKSVECVRLLTLHHLAFPVDTNVGRIAVRLGWVPLQPLPESLQLHLLELYPVLESIQKYLWPRLCKLDQRTLYELHYQMITFGKVFCTKSKPNCNACPMRGECRHFASAFASARLALPGPEEKSIVSATENISGQNPAVEADQLPLPLLLPQAAEQSEGSWQPEASRLAEGKSRITECEPIIEEPSSPEPVSTQVTENDVEDTFCKDPDEIPTIKLNIEEFTQNLQNYMQQNMELQEADMSKALVALTAEAASIPVPKLKNVSRLRTEHQVYELPDSHPLLQRLDRREPDDPCSYLLAIWTPGN</sequence>
<evidence type="ECO:0000256" key="7">
    <source>
        <dbReference type="ARBA" id="ARBA00023014"/>
    </source>
</evidence>
<evidence type="ECO:0000313" key="13">
    <source>
        <dbReference type="Proteomes" id="UP001151532"/>
    </source>
</evidence>
<evidence type="ECO:0000256" key="4">
    <source>
        <dbReference type="ARBA" id="ARBA00022485"/>
    </source>
</evidence>
<reference evidence="12" key="2">
    <citation type="journal article" date="2023" name="Int. J. Mol. Sci.">
        <title>De Novo Assembly and Annotation of 11 Diverse Shrub Willow (Salix) Genomes Reveals Novel Gene Organization in Sex-Linked Regions.</title>
        <authorList>
            <person name="Hyden B."/>
            <person name="Feng K."/>
            <person name="Yates T.B."/>
            <person name="Jawdy S."/>
            <person name="Cereghino C."/>
            <person name="Smart L.B."/>
            <person name="Muchero W."/>
        </authorList>
    </citation>
    <scope>NUCLEOTIDE SEQUENCE</scope>
    <source>
        <tissue evidence="12">Shoot tip</tissue>
    </source>
</reference>
<dbReference type="GO" id="GO:0003677">
    <property type="term" value="F:DNA binding"/>
    <property type="evidence" value="ECO:0007669"/>
    <property type="project" value="UniProtKB-KW"/>
</dbReference>
<evidence type="ECO:0000256" key="6">
    <source>
        <dbReference type="ARBA" id="ARBA00023004"/>
    </source>
</evidence>
<evidence type="ECO:0000256" key="10">
    <source>
        <dbReference type="SAM" id="MobiDB-lite"/>
    </source>
</evidence>
<comment type="similarity">
    <text evidence="3">Belongs to the DNA glycosylase family. DEMETER subfamily.</text>
</comment>
<comment type="caution">
    <text evidence="12">The sequence shown here is derived from an EMBL/GenBank/DDBJ whole genome shotgun (WGS) entry which is preliminary data.</text>
</comment>
<gene>
    <name evidence="12" type="ORF">OIU79_012530</name>
</gene>
<evidence type="ECO:0000256" key="1">
    <source>
        <dbReference type="ARBA" id="ARBA00001966"/>
    </source>
</evidence>
<dbReference type="GO" id="GO:0035514">
    <property type="term" value="F:DNA demethylase activity"/>
    <property type="evidence" value="ECO:0007669"/>
    <property type="project" value="InterPro"/>
</dbReference>
<dbReference type="GO" id="GO:0051539">
    <property type="term" value="F:4 iron, 4 sulfur cluster binding"/>
    <property type="evidence" value="ECO:0007669"/>
    <property type="project" value="UniProtKB-KW"/>
</dbReference>
<dbReference type="FunFam" id="1.10.1670.10:FF:000004">
    <property type="entry name" value="DNA glycosylase/AP lyase ROS1"/>
    <property type="match status" value="1"/>
</dbReference>
<dbReference type="SMART" id="SM00478">
    <property type="entry name" value="ENDO3c"/>
    <property type="match status" value="1"/>
</dbReference>
<evidence type="ECO:0000256" key="8">
    <source>
        <dbReference type="ARBA" id="ARBA00023125"/>
    </source>
</evidence>
<dbReference type="CDD" id="cd00056">
    <property type="entry name" value="ENDO3c"/>
    <property type="match status" value="1"/>
</dbReference>
<name>A0A9Q0T378_SALPP</name>
<evidence type="ECO:0000256" key="9">
    <source>
        <dbReference type="ARBA" id="ARBA00023242"/>
    </source>
</evidence>
<dbReference type="Gene3D" id="1.10.340.30">
    <property type="entry name" value="Hypothetical protein, domain 2"/>
    <property type="match status" value="1"/>
</dbReference>
<keyword evidence="6" id="KW-0408">Iron</keyword>
<dbReference type="GO" id="GO:0019104">
    <property type="term" value="F:DNA N-glycosylase activity"/>
    <property type="evidence" value="ECO:0007669"/>
    <property type="project" value="InterPro"/>
</dbReference>
<keyword evidence="7" id="KW-0411">Iron-sulfur</keyword>
<dbReference type="GO" id="GO:0006284">
    <property type="term" value="P:base-excision repair"/>
    <property type="evidence" value="ECO:0007669"/>
    <property type="project" value="InterPro"/>
</dbReference>
<accession>A0A9Q0T378</accession>
<evidence type="ECO:0000259" key="11">
    <source>
        <dbReference type="SMART" id="SM00478"/>
    </source>
</evidence>
<evidence type="ECO:0000256" key="5">
    <source>
        <dbReference type="ARBA" id="ARBA00022723"/>
    </source>
</evidence>